<dbReference type="AlphaFoldDB" id="A0A6J6DNE5"/>
<gene>
    <name evidence="3" type="ORF">UFOPK1591_00977</name>
</gene>
<dbReference type="InterPro" id="IPR036069">
    <property type="entry name" value="DUF34/NIF3_sf"/>
</dbReference>
<dbReference type="NCBIfam" id="TIGR00486">
    <property type="entry name" value="YbgI_SA1388"/>
    <property type="match status" value="1"/>
</dbReference>
<sequence>MTTVHDVTSVVEGLWPERGAEDWDTVGLVVGQRSDPVTHIRLVVDVTPEIITDALEAGADFIIAHHPLLLRGITSVAEETYKGACVTALIRARIGLLAAHTNADIVERGVSDVLATKLGLVEVSPIVPSLGSESAGVGRVGNLGQATTLGALARAVANLVPATAQGIRVSGEFARQVRRVAICGGAGDSLLSEATVREADVFITSDLRHHPASEFREWAKLNGGAALIDVSHWASEWVWLDTAAEQLRTALPAVTVSVSDVRTDPWDFLVVQ</sequence>
<dbReference type="EMBL" id="CAEZTD010000073">
    <property type="protein sequence ID" value="CAB4564946.1"/>
    <property type="molecule type" value="Genomic_DNA"/>
</dbReference>
<dbReference type="Pfam" id="PF01784">
    <property type="entry name" value="DUF34_NIF3"/>
    <property type="match status" value="1"/>
</dbReference>
<protein>
    <submittedName>
        <fullName evidence="3">Unannotated protein</fullName>
    </submittedName>
</protein>
<name>A0A6J6DNE5_9ZZZZ</name>
<dbReference type="Gene3D" id="3.40.1390.30">
    <property type="entry name" value="NIF3 (NGG1p interacting factor 3)-like"/>
    <property type="match status" value="2"/>
</dbReference>
<dbReference type="FunFam" id="3.40.1390.30:FF:000001">
    <property type="entry name" value="GTP cyclohydrolase 1 type 2"/>
    <property type="match status" value="1"/>
</dbReference>
<reference evidence="3" key="1">
    <citation type="submission" date="2020-05" db="EMBL/GenBank/DDBJ databases">
        <authorList>
            <person name="Chiriac C."/>
            <person name="Salcher M."/>
            <person name="Ghai R."/>
            <person name="Kavagutti S V."/>
        </authorList>
    </citation>
    <scope>NUCLEOTIDE SEQUENCE</scope>
</reference>
<evidence type="ECO:0000256" key="2">
    <source>
        <dbReference type="ARBA" id="ARBA00022723"/>
    </source>
</evidence>
<dbReference type="InterPro" id="IPR002678">
    <property type="entry name" value="DUF34/NIF3"/>
</dbReference>
<dbReference type="PANTHER" id="PTHR13799">
    <property type="entry name" value="NGG1 INTERACTING FACTOR 3"/>
    <property type="match status" value="1"/>
</dbReference>
<comment type="similarity">
    <text evidence="1">Belongs to the GTP cyclohydrolase I type 2/NIF3 family.</text>
</comment>
<dbReference type="PANTHER" id="PTHR13799:SF14">
    <property type="entry name" value="GTP CYCLOHYDROLASE 1 TYPE 2 HOMOLOG"/>
    <property type="match status" value="1"/>
</dbReference>
<evidence type="ECO:0000313" key="3">
    <source>
        <dbReference type="EMBL" id="CAB4564946.1"/>
    </source>
</evidence>
<dbReference type="SUPFAM" id="SSF102705">
    <property type="entry name" value="NIF3 (NGG1p interacting factor 3)-like"/>
    <property type="match status" value="1"/>
</dbReference>
<dbReference type="GO" id="GO:0046872">
    <property type="term" value="F:metal ion binding"/>
    <property type="evidence" value="ECO:0007669"/>
    <property type="project" value="UniProtKB-KW"/>
</dbReference>
<dbReference type="GO" id="GO:0005737">
    <property type="term" value="C:cytoplasm"/>
    <property type="evidence" value="ECO:0007669"/>
    <property type="project" value="TreeGrafter"/>
</dbReference>
<proteinExistence type="inferred from homology"/>
<organism evidence="3">
    <name type="scientific">freshwater metagenome</name>
    <dbReference type="NCBI Taxonomy" id="449393"/>
    <lineage>
        <taxon>unclassified sequences</taxon>
        <taxon>metagenomes</taxon>
        <taxon>ecological metagenomes</taxon>
    </lineage>
</organism>
<accession>A0A6J6DNE5</accession>
<keyword evidence="2" id="KW-0479">Metal-binding</keyword>
<evidence type="ECO:0000256" key="1">
    <source>
        <dbReference type="ARBA" id="ARBA00006964"/>
    </source>
</evidence>